<dbReference type="CDD" id="cd00637">
    <property type="entry name" value="7tm_classA_rhodopsin-like"/>
    <property type="match status" value="1"/>
</dbReference>
<keyword evidence="7" id="KW-0675">Receptor</keyword>
<gene>
    <name evidence="11" type="primary">LOC107219349</name>
</gene>
<dbReference type="Gene3D" id="1.20.1070.10">
    <property type="entry name" value="Rhodopsin 7-helix transmembrane proteins"/>
    <property type="match status" value="1"/>
</dbReference>
<feature type="transmembrane region" description="Helical" evidence="8">
    <location>
        <begin position="33"/>
        <end position="52"/>
    </location>
</feature>
<sequence length="280" mass="31361">MSDLVVGLAVLFGVIFGRPPDFYSSQIECAIQMGMVVSSTIVSVYTVGLIGLDRFLYIVHGMKYNRWMYPRRARLLIGCTWVLGLILGFLPLTGLWTLYDTQNGKKCWFILLAPPGLVLLIVTIGLVPVLMIIVLYSIILYHAMKKVLQLRRADKNRTNENGGRDENLRIFRGGESTSIGDETAKQKAKNRPSRIKAVKVVLFTCGTIVVTWAPYFIACTMYVFCDPATGACDSIGYAIDTPLALLGLGNSLLNPLIYAWWHNGFRNFMRRILCRDPTIP</sequence>
<evidence type="ECO:0000256" key="6">
    <source>
        <dbReference type="ARBA" id="ARBA00023136"/>
    </source>
</evidence>
<organism evidence="11">
    <name type="scientific">Neodiprion lecontei</name>
    <name type="common">Redheaded pine sawfly</name>
    <dbReference type="NCBI Taxonomy" id="441921"/>
    <lineage>
        <taxon>Eukaryota</taxon>
        <taxon>Metazoa</taxon>
        <taxon>Ecdysozoa</taxon>
        <taxon>Arthropoda</taxon>
        <taxon>Hexapoda</taxon>
        <taxon>Insecta</taxon>
        <taxon>Pterygota</taxon>
        <taxon>Neoptera</taxon>
        <taxon>Endopterygota</taxon>
        <taxon>Hymenoptera</taxon>
        <taxon>Tenthredinoidea</taxon>
        <taxon>Diprionidae</taxon>
        <taxon>Diprioninae</taxon>
        <taxon>Neodiprion</taxon>
    </lineage>
</organism>
<keyword evidence="3" id="KW-1003">Cell membrane</keyword>
<comment type="similarity">
    <text evidence="2 7">Belongs to the G-protein coupled receptor 1 family.</text>
</comment>
<evidence type="ECO:0000256" key="4">
    <source>
        <dbReference type="ARBA" id="ARBA00022692"/>
    </source>
</evidence>
<dbReference type="Pfam" id="PF00001">
    <property type="entry name" value="7tm_1"/>
    <property type="match status" value="1"/>
</dbReference>
<dbReference type="PANTHER" id="PTHR22750">
    <property type="entry name" value="G-PROTEIN COUPLED RECEPTOR"/>
    <property type="match status" value="1"/>
</dbReference>
<dbReference type="InParanoid" id="A0A6J0BFS9"/>
<evidence type="ECO:0000256" key="5">
    <source>
        <dbReference type="ARBA" id="ARBA00022989"/>
    </source>
</evidence>
<dbReference type="PRINTS" id="PR00237">
    <property type="entry name" value="GPCRRHODOPSN"/>
</dbReference>
<keyword evidence="6 8" id="KW-0472">Membrane</keyword>
<protein>
    <submittedName>
        <fullName evidence="11">Glucose-dependent insulinotropic receptor-like</fullName>
    </submittedName>
</protein>
<evidence type="ECO:0000313" key="11">
    <source>
        <dbReference type="RefSeq" id="XP_015513032.2"/>
    </source>
</evidence>
<keyword evidence="10" id="KW-1185">Reference proteome</keyword>
<keyword evidence="7" id="KW-0807">Transducer</keyword>
<evidence type="ECO:0000256" key="1">
    <source>
        <dbReference type="ARBA" id="ARBA00004651"/>
    </source>
</evidence>
<proteinExistence type="inferred from homology"/>
<evidence type="ECO:0000313" key="10">
    <source>
        <dbReference type="Proteomes" id="UP000829291"/>
    </source>
</evidence>
<accession>A0A6J0BFS9</accession>
<dbReference type="InterPro" id="IPR017452">
    <property type="entry name" value="GPCR_Rhodpsn_7TM"/>
</dbReference>
<reference evidence="11" key="1">
    <citation type="submission" date="2025-08" db="UniProtKB">
        <authorList>
            <consortium name="RefSeq"/>
        </authorList>
    </citation>
    <scope>IDENTIFICATION</scope>
    <source>
        <tissue evidence="11">Thorax and Abdomen</tissue>
    </source>
</reference>
<dbReference type="InterPro" id="IPR000276">
    <property type="entry name" value="GPCR_Rhodpsn"/>
</dbReference>
<evidence type="ECO:0000256" key="2">
    <source>
        <dbReference type="ARBA" id="ARBA00010663"/>
    </source>
</evidence>
<feature type="transmembrane region" description="Helical" evidence="8">
    <location>
        <begin position="73"/>
        <end position="96"/>
    </location>
</feature>
<dbReference type="PROSITE" id="PS00237">
    <property type="entry name" value="G_PROTEIN_RECEP_F1_1"/>
    <property type="match status" value="1"/>
</dbReference>
<feature type="transmembrane region" description="Helical" evidence="8">
    <location>
        <begin position="200"/>
        <end position="223"/>
    </location>
</feature>
<dbReference type="SUPFAM" id="SSF81321">
    <property type="entry name" value="Family A G protein-coupled receptor-like"/>
    <property type="match status" value="1"/>
</dbReference>
<dbReference type="GO" id="GO:0004930">
    <property type="term" value="F:G protein-coupled receptor activity"/>
    <property type="evidence" value="ECO:0007669"/>
    <property type="project" value="UniProtKB-KW"/>
</dbReference>
<dbReference type="KEGG" id="nlo:107219349"/>
<evidence type="ECO:0000256" key="8">
    <source>
        <dbReference type="SAM" id="Phobius"/>
    </source>
</evidence>
<feature type="transmembrane region" description="Helical" evidence="8">
    <location>
        <begin position="243"/>
        <end position="261"/>
    </location>
</feature>
<dbReference type="RefSeq" id="XP_015513032.2">
    <property type="nucleotide sequence ID" value="XM_015657546.2"/>
</dbReference>
<comment type="subcellular location">
    <subcellularLocation>
        <location evidence="1">Cell membrane</location>
        <topology evidence="1">Multi-pass membrane protein</topology>
    </subcellularLocation>
</comment>
<dbReference type="PROSITE" id="PS50262">
    <property type="entry name" value="G_PROTEIN_RECEP_F1_2"/>
    <property type="match status" value="1"/>
</dbReference>
<evidence type="ECO:0000259" key="9">
    <source>
        <dbReference type="PROSITE" id="PS50262"/>
    </source>
</evidence>
<dbReference type="AlphaFoldDB" id="A0A6J0BFS9"/>
<evidence type="ECO:0000256" key="3">
    <source>
        <dbReference type="ARBA" id="ARBA00022475"/>
    </source>
</evidence>
<dbReference type="OrthoDB" id="10011551at2759"/>
<evidence type="ECO:0000256" key="7">
    <source>
        <dbReference type="RuleBase" id="RU000688"/>
    </source>
</evidence>
<name>A0A6J0BFS9_NEOLC</name>
<dbReference type="GO" id="GO:0005886">
    <property type="term" value="C:plasma membrane"/>
    <property type="evidence" value="ECO:0007669"/>
    <property type="project" value="UniProtKB-SubCell"/>
</dbReference>
<dbReference type="GeneID" id="107219349"/>
<keyword evidence="7" id="KW-0297">G-protein coupled receptor</keyword>
<keyword evidence="5 8" id="KW-1133">Transmembrane helix</keyword>
<keyword evidence="4 7" id="KW-0812">Transmembrane</keyword>
<feature type="transmembrane region" description="Helical" evidence="8">
    <location>
        <begin position="116"/>
        <end position="141"/>
    </location>
</feature>
<feature type="domain" description="G-protein coupled receptors family 1 profile" evidence="9">
    <location>
        <begin position="1"/>
        <end position="258"/>
    </location>
</feature>
<dbReference type="Proteomes" id="UP000829291">
    <property type="component" value="Chromosome 7"/>
</dbReference>